<keyword evidence="3" id="KW-1185">Reference proteome</keyword>
<dbReference type="Proteomes" id="UP000290289">
    <property type="component" value="Chromosome 2"/>
</dbReference>
<proteinExistence type="predicted"/>
<feature type="region of interest" description="Disordered" evidence="1">
    <location>
        <begin position="1"/>
        <end position="37"/>
    </location>
</feature>
<reference evidence="2 3" key="1">
    <citation type="submission" date="2018-10" db="EMBL/GenBank/DDBJ databases">
        <title>A high-quality apple genome assembly.</title>
        <authorList>
            <person name="Hu J."/>
        </authorList>
    </citation>
    <scope>NUCLEOTIDE SEQUENCE [LARGE SCALE GENOMIC DNA]</scope>
    <source>
        <strain evidence="3">cv. HFTH1</strain>
        <tissue evidence="2">Young leaf</tissue>
    </source>
</reference>
<feature type="compositionally biased region" description="Low complexity" evidence="1">
    <location>
        <begin position="15"/>
        <end position="30"/>
    </location>
</feature>
<evidence type="ECO:0000256" key="1">
    <source>
        <dbReference type="SAM" id="MobiDB-lite"/>
    </source>
</evidence>
<dbReference type="EMBL" id="RDQH01000328">
    <property type="protein sequence ID" value="RXI06641.1"/>
    <property type="molecule type" value="Genomic_DNA"/>
</dbReference>
<protein>
    <submittedName>
        <fullName evidence="2">Uncharacterized protein</fullName>
    </submittedName>
</protein>
<gene>
    <name evidence="2" type="ORF">DVH24_025777</name>
</gene>
<name>A0A498KHK1_MALDO</name>
<accession>A0A498KHK1</accession>
<sequence length="111" mass="12587">MQPVTPKPFSREIIVSSTTVSSSTSTTETTEQLDKQKKKSIRKALFTVSEQNEIEEISDADPREFYEVPIKLLKTKKIIPTGAKLDTTHPKRKKGLSEMPVFECWPFDEGT</sequence>
<evidence type="ECO:0000313" key="2">
    <source>
        <dbReference type="EMBL" id="RXI06641.1"/>
    </source>
</evidence>
<organism evidence="2 3">
    <name type="scientific">Malus domestica</name>
    <name type="common">Apple</name>
    <name type="synonym">Pyrus malus</name>
    <dbReference type="NCBI Taxonomy" id="3750"/>
    <lineage>
        <taxon>Eukaryota</taxon>
        <taxon>Viridiplantae</taxon>
        <taxon>Streptophyta</taxon>
        <taxon>Embryophyta</taxon>
        <taxon>Tracheophyta</taxon>
        <taxon>Spermatophyta</taxon>
        <taxon>Magnoliopsida</taxon>
        <taxon>eudicotyledons</taxon>
        <taxon>Gunneridae</taxon>
        <taxon>Pentapetalae</taxon>
        <taxon>rosids</taxon>
        <taxon>fabids</taxon>
        <taxon>Rosales</taxon>
        <taxon>Rosaceae</taxon>
        <taxon>Amygdaloideae</taxon>
        <taxon>Maleae</taxon>
        <taxon>Malus</taxon>
    </lineage>
</organism>
<evidence type="ECO:0000313" key="3">
    <source>
        <dbReference type="Proteomes" id="UP000290289"/>
    </source>
</evidence>
<dbReference type="AlphaFoldDB" id="A0A498KHK1"/>
<comment type="caution">
    <text evidence="2">The sequence shown here is derived from an EMBL/GenBank/DDBJ whole genome shotgun (WGS) entry which is preliminary data.</text>
</comment>